<dbReference type="STRING" id="89524.SAMN05444370_11566"/>
<dbReference type="RefSeq" id="WP_093255456.1">
    <property type="nucleotide sequence ID" value="NZ_FNQM01000015.1"/>
</dbReference>
<dbReference type="OrthoDB" id="9800788at2"/>
<name>A0A1H4ES04_9RHOB</name>
<dbReference type="Pfam" id="PF05284">
    <property type="entry name" value="DUF736"/>
    <property type="match status" value="1"/>
</dbReference>
<dbReference type="InterPro" id="IPR007948">
    <property type="entry name" value="DUF736"/>
</dbReference>
<evidence type="ECO:0000313" key="2">
    <source>
        <dbReference type="Proteomes" id="UP000198703"/>
    </source>
</evidence>
<evidence type="ECO:0000313" key="1">
    <source>
        <dbReference type="EMBL" id="SEA87716.1"/>
    </source>
</evidence>
<dbReference type="Proteomes" id="UP000198703">
    <property type="component" value="Unassembled WGS sequence"/>
</dbReference>
<organism evidence="1 2">
    <name type="scientific">Rubrimonas cliftonensis</name>
    <dbReference type="NCBI Taxonomy" id="89524"/>
    <lineage>
        <taxon>Bacteria</taxon>
        <taxon>Pseudomonadati</taxon>
        <taxon>Pseudomonadota</taxon>
        <taxon>Alphaproteobacteria</taxon>
        <taxon>Rhodobacterales</taxon>
        <taxon>Paracoccaceae</taxon>
        <taxon>Rubrimonas</taxon>
    </lineage>
</organism>
<protein>
    <submittedName>
        <fullName evidence="1">Uncharacterized conserved protein, DUF736 family</fullName>
    </submittedName>
</protein>
<proteinExistence type="predicted"/>
<dbReference type="EMBL" id="FNQM01000015">
    <property type="protein sequence ID" value="SEA87716.1"/>
    <property type="molecule type" value="Genomic_DNA"/>
</dbReference>
<gene>
    <name evidence="1" type="ORF">SAMN05444370_11566</name>
</gene>
<accession>A0A1H4ES04</accession>
<reference evidence="1 2" key="1">
    <citation type="submission" date="2016-10" db="EMBL/GenBank/DDBJ databases">
        <authorList>
            <person name="de Groot N.N."/>
        </authorList>
    </citation>
    <scope>NUCLEOTIDE SEQUENCE [LARGE SCALE GENOMIC DNA]</scope>
    <source>
        <strain evidence="1 2">DSM 15345</strain>
    </source>
</reference>
<keyword evidence="2" id="KW-1185">Reference proteome</keyword>
<sequence length="114" mass="12782">MAQIGLLNRNDDDSFDGTLEMKSYNDKVRMIPVARKANDRAPDYRLYGRADNGKRFDMGAAWVRTKTDGQGTYISLKIDFPELPAPVYATLGQAADQDDADVLAIIWNRPETGR</sequence>
<dbReference type="AlphaFoldDB" id="A0A1H4ES04"/>